<evidence type="ECO:0000256" key="1">
    <source>
        <dbReference type="SAM" id="Phobius"/>
    </source>
</evidence>
<keyword evidence="1" id="KW-1133">Transmembrane helix</keyword>
<gene>
    <name evidence="2" type="ORF">ACFFH4_19655</name>
</gene>
<accession>A0ABV6NK62</accession>
<dbReference type="Proteomes" id="UP001589833">
    <property type="component" value="Unassembled WGS sequence"/>
</dbReference>
<feature type="transmembrane region" description="Helical" evidence="1">
    <location>
        <begin position="12"/>
        <end position="37"/>
    </location>
</feature>
<proteinExistence type="predicted"/>
<feature type="transmembrane region" description="Helical" evidence="1">
    <location>
        <begin position="77"/>
        <end position="95"/>
    </location>
</feature>
<evidence type="ECO:0000313" key="3">
    <source>
        <dbReference type="Proteomes" id="UP001589833"/>
    </source>
</evidence>
<feature type="transmembrane region" description="Helical" evidence="1">
    <location>
        <begin position="49"/>
        <end position="71"/>
    </location>
</feature>
<feature type="transmembrane region" description="Helical" evidence="1">
    <location>
        <begin position="167"/>
        <end position="186"/>
    </location>
</feature>
<reference evidence="2 3" key="1">
    <citation type="submission" date="2024-09" db="EMBL/GenBank/DDBJ databases">
        <authorList>
            <person name="Sun Q."/>
            <person name="Mori K."/>
        </authorList>
    </citation>
    <scope>NUCLEOTIDE SEQUENCE [LARGE SCALE GENOMIC DNA]</scope>
    <source>
        <strain evidence="2 3">NCAIM B.02301</strain>
    </source>
</reference>
<name>A0ABV6NK62_9BACI</name>
<organism evidence="2 3">
    <name type="scientific">Halalkalibacter alkalisediminis</name>
    <dbReference type="NCBI Taxonomy" id="935616"/>
    <lineage>
        <taxon>Bacteria</taxon>
        <taxon>Bacillati</taxon>
        <taxon>Bacillota</taxon>
        <taxon>Bacilli</taxon>
        <taxon>Bacillales</taxon>
        <taxon>Bacillaceae</taxon>
        <taxon>Halalkalibacter</taxon>
    </lineage>
</organism>
<keyword evidence="1" id="KW-0472">Membrane</keyword>
<dbReference type="InterPro" id="IPR004676">
    <property type="entry name" value="Cd-R_transporter"/>
</dbReference>
<feature type="transmembrane region" description="Helical" evidence="1">
    <location>
        <begin position="206"/>
        <end position="228"/>
    </location>
</feature>
<protein>
    <submittedName>
        <fullName evidence="2">Cadmium resistance transporter</fullName>
    </submittedName>
</protein>
<keyword evidence="3" id="KW-1185">Reference proteome</keyword>
<keyword evidence="1" id="KW-0812">Transmembrane</keyword>
<dbReference type="Pfam" id="PF03596">
    <property type="entry name" value="Cad"/>
    <property type="match status" value="1"/>
</dbReference>
<comment type="caution">
    <text evidence="2">The sequence shown here is derived from an EMBL/GenBank/DDBJ whole genome shotgun (WGS) entry which is preliminary data.</text>
</comment>
<evidence type="ECO:0000313" key="2">
    <source>
        <dbReference type="EMBL" id="MFC0561166.1"/>
    </source>
</evidence>
<sequence length="233" mass="25885">MIMRAGGLMSVLGAVVSGTIAFASTNLDDIFVLMTLFSQRNSKFRNHHIVAGQYLGIAILTTFSIIAAYGILLLPKVWIGLLGLIPMYFGIKMLVEQLRNTSTASDEAEVQDIQFNEHDKNKTKRFSFLYRFISPYTVKVASITVANGGDNIGIYVPFFATSSLTRILIIIIVFVILIGVWCYAGYKLAENPLVSIVLERYGHIFIPFVFIGLGVHIIYSSGTLSYFFGNLFL</sequence>
<dbReference type="EMBL" id="JBHLTR010000054">
    <property type="protein sequence ID" value="MFC0561166.1"/>
    <property type="molecule type" value="Genomic_DNA"/>
</dbReference>